<dbReference type="CDD" id="cd03768">
    <property type="entry name" value="SR_ResInv"/>
    <property type="match status" value="1"/>
</dbReference>
<dbReference type="PROSITE" id="PS51736">
    <property type="entry name" value="RECOMBINASES_3"/>
    <property type="match status" value="1"/>
</dbReference>
<dbReference type="InterPro" id="IPR050639">
    <property type="entry name" value="SSR_resolvase"/>
</dbReference>
<dbReference type="PANTHER" id="PTHR30461">
    <property type="entry name" value="DNA-INVERTASE FROM LAMBDOID PROPHAGE"/>
    <property type="match status" value="1"/>
</dbReference>
<evidence type="ECO:0000313" key="4">
    <source>
        <dbReference type="Proteomes" id="UP000649232"/>
    </source>
</evidence>
<organism evidence="3 4">
    <name type="scientific">Paraglaciecola chathamensis</name>
    <dbReference type="NCBI Taxonomy" id="368405"/>
    <lineage>
        <taxon>Bacteria</taxon>
        <taxon>Pseudomonadati</taxon>
        <taxon>Pseudomonadota</taxon>
        <taxon>Gammaproteobacteria</taxon>
        <taxon>Alteromonadales</taxon>
        <taxon>Alteromonadaceae</taxon>
        <taxon>Paraglaciecola</taxon>
    </lineage>
</organism>
<dbReference type="SMART" id="SM00857">
    <property type="entry name" value="Resolvase"/>
    <property type="match status" value="1"/>
</dbReference>
<protein>
    <submittedName>
        <fullName evidence="3">Recombinase family protein</fullName>
    </submittedName>
</protein>
<feature type="domain" description="Resolvase/invertase-type recombinase catalytic" evidence="2">
    <location>
        <begin position="2"/>
        <end position="138"/>
    </location>
</feature>
<gene>
    <name evidence="3" type="ORF">JEU11_03645</name>
</gene>
<dbReference type="Proteomes" id="UP000649232">
    <property type="component" value="Unassembled WGS sequence"/>
</dbReference>
<dbReference type="InterPro" id="IPR036162">
    <property type="entry name" value="Resolvase-like_N_sf"/>
</dbReference>
<accession>A0ABS0WAP5</accession>
<comment type="caution">
    <text evidence="3">The sequence shown here is derived from an EMBL/GenBank/DDBJ whole genome shotgun (WGS) entry which is preliminary data.</text>
</comment>
<dbReference type="SUPFAM" id="SSF53041">
    <property type="entry name" value="Resolvase-like"/>
    <property type="match status" value="1"/>
</dbReference>
<dbReference type="RefSeq" id="WP_198823700.1">
    <property type="nucleotide sequence ID" value="NZ_JAEILT010000004.1"/>
</dbReference>
<reference evidence="3 4" key="1">
    <citation type="submission" date="2020-12" db="EMBL/GenBank/DDBJ databases">
        <title>Draft genome sequences of nine environmental bacterial isolates colonizing plastic.</title>
        <authorList>
            <person name="Borre I."/>
            <person name="Sonnenschein E.C."/>
        </authorList>
    </citation>
    <scope>NUCLEOTIDE SEQUENCE [LARGE SCALE GENOMIC DNA]</scope>
    <source>
        <strain evidence="3 4">IB30</strain>
    </source>
</reference>
<name>A0ABS0WAP5_9ALTE</name>
<evidence type="ECO:0000313" key="3">
    <source>
        <dbReference type="EMBL" id="MBJ2135537.1"/>
    </source>
</evidence>
<evidence type="ECO:0000256" key="1">
    <source>
        <dbReference type="ARBA" id="ARBA00009913"/>
    </source>
</evidence>
<proteinExistence type="inferred from homology"/>
<sequence>MSIIGFARVSAVHQDLSSQISQLTEVGCEEIFSGKQSGAKEENQKKLDEMINYIRKGDMVYVTRLDRLGRSLKSILQNIDSIHEKGVTLKTLDGAIDTSNESPLAKATISLLGTFAQLERDLILDRTSEGRARAMAEGRKMGRPPILSDDDKDKIHKAFNRESNPDSISRLSKKYSVSRMTISRIVRNVSYV</sequence>
<evidence type="ECO:0000259" key="2">
    <source>
        <dbReference type="PROSITE" id="PS51736"/>
    </source>
</evidence>
<comment type="similarity">
    <text evidence="1">Belongs to the site-specific recombinase resolvase family.</text>
</comment>
<dbReference type="InterPro" id="IPR006119">
    <property type="entry name" value="Resolv_N"/>
</dbReference>
<dbReference type="PANTHER" id="PTHR30461:SF26">
    <property type="entry name" value="RESOLVASE HOMOLOG YNEB"/>
    <property type="match status" value="1"/>
</dbReference>
<dbReference type="EMBL" id="JAEILT010000004">
    <property type="protein sequence ID" value="MBJ2135537.1"/>
    <property type="molecule type" value="Genomic_DNA"/>
</dbReference>
<dbReference type="Pfam" id="PF00239">
    <property type="entry name" value="Resolvase"/>
    <property type="match status" value="1"/>
</dbReference>
<dbReference type="Gene3D" id="3.40.50.1390">
    <property type="entry name" value="Resolvase, N-terminal catalytic domain"/>
    <property type="match status" value="1"/>
</dbReference>